<organism evidence="2 3">
    <name type="scientific">Methylobacterium oryzae</name>
    <dbReference type="NCBI Taxonomy" id="334852"/>
    <lineage>
        <taxon>Bacteria</taxon>
        <taxon>Pseudomonadati</taxon>
        <taxon>Pseudomonadota</taxon>
        <taxon>Alphaproteobacteria</taxon>
        <taxon>Hyphomicrobiales</taxon>
        <taxon>Methylobacteriaceae</taxon>
        <taxon>Methylobacterium</taxon>
    </lineage>
</organism>
<reference evidence="2 3" key="1">
    <citation type="journal article" date="2012" name="Genet. Mol. Biol.">
        <title>Analysis of 16S rRNA and mxaF genes revealing insights into Methylobacterium niche-specific plant association.</title>
        <authorList>
            <person name="Dourado M.N."/>
            <person name="Andreote F.D."/>
            <person name="Dini-Andreote F."/>
            <person name="Conti R."/>
            <person name="Araujo J.M."/>
            <person name="Araujo W.L."/>
        </authorList>
    </citation>
    <scope>NUCLEOTIDE SEQUENCE [LARGE SCALE GENOMIC DNA]</scope>
    <source>
        <strain evidence="2 3">TC3-10</strain>
    </source>
</reference>
<gene>
    <name evidence="2" type="ORF">MOTC310_05655</name>
</gene>
<evidence type="ECO:0000313" key="2">
    <source>
        <dbReference type="EMBL" id="MEE7489983.1"/>
    </source>
</evidence>
<evidence type="ECO:0000256" key="1">
    <source>
        <dbReference type="SAM" id="MobiDB-lite"/>
    </source>
</evidence>
<evidence type="ECO:0008006" key="4">
    <source>
        <dbReference type="Google" id="ProtNLM"/>
    </source>
</evidence>
<dbReference type="RefSeq" id="WP_331301092.1">
    <property type="nucleotide sequence ID" value="NZ_MLCA01000001.1"/>
</dbReference>
<accession>A0ABU7TJM3</accession>
<protein>
    <recommendedName>
        <fullName evidence="4">Anti-sigma factor NepR domain-containing protein</fullName>
    </recommendedName>
</protein>
<dbReference type="Proteomes" id="UP001355206">
    <property type="component" value="Unassembled WGS sequence"/>
</dbReference>
<dbReference type="EMBL" id="MLCA01000001">
    <property type="protein sequence ID" value="MEE7489983.1"/>
    <property type="molecule type" value="Genomic_DNA"/>
</dbReference>
<evidence type="ECO:0000313" key="3">
    <source>
        <dbReference type="Proteomes" id="UP001355206"/>
    </source>
</evidence>
<name>A0ABU7TJM3_9HYPH</name>
<sequence>MHIVSANHADSLRRPGARDTAESAVLDTVRAGLLSVYGAAERDVPAELAALARRLDRPGSARCSLA</sequence>
<feature type="compositionally biased region" description="Basic and acidic residues" evidence="1">
    <location>
        <begin position="10"/>
        <end position="21"/>
    </location>
</feature>
<comment type="caution">
    <text evidence="2">The sequence shown here is derived from an EMBL/GenBank/DDBJ whole genome shotgun (WGS) entry which is preliminary data.</text>
</comment>
<keyword evidence="3" id="KW-1185">Reference proteome</keyword>
<proteinExistence type="predicted"/>
<feature type="region of interest" description="Disordered" evidence="1">
    <location>
        <begin position="1"/>
        <end position="21"/>
    </location>
</feature>